<dbReference type="EMBL" id="JARJCM010000043">
    <property type="protein sequence ID" value="KAJ7036447.1"/>
    <property type="molecule type" value="Genomic_DNA"/>
</dbReference>
<feature type="compositionally biased region" description="Polar residues" evidence="1">
    <location>
        <begin position="430"/>
        <end position="439"/>
    </location>
</feature>
<dbReference type="AlphaFoldDB" id="A0AAD6T341"/>
<feature type="compositionally biased region" description="Basic and acidic residues" evidence="1">
    <location>
        <begin position="644"/>
        <end position="658"/>
    </location>
</feature>
<accession>A0AAD6T341</accession>
<protein>
    <submittedName>
        <fullName evidence="2">Uncharacterized protein</fullName>
    </submittedName>
</protein>
<sequence>MAPPQWYSPAQREWLEAGMPDFVAVRTEHRLPQFWLAVQSAWIEDWGDFDAQLQEEAVRRKLWLEARLPKYLNAKTTGDQSDFFVALDEGWFKKWPEEAAKNLPAAESGVALTAEEQKTLSDALTARKKQIRSWFRNHTKTQRDSGAVPVKKNDTESMAAAIWKDKTRHRGPQLVELYQKLYRDRVRAALKAAGFYKKHRQDLEWVSEDGEQPDVAVRKTLNEQLSARMTIRRRVTMELLEGEEPEVLEALDQELARLKALSLTEASSELTPEIAQRSLDQLEGIVDNFHKILREKTGWVGFTMVGGPTPSAGGALSMQVFSSGHTPAGHTFKQAHPNWKTAVSSKFTEFLKLCFPRSARDAMALPDPLENIDDLIQMSDNDADEEAPSLLSKPLAPKKPKATKPKKPKPPVPTPITFPVTVKLAHNAAPTTPERTPTFTVPQPPSSPAPTPPAPASAVPPPTQAPPPFGSTLDDSSATMVDLDFGLTEDELCMLNDFIEENPSDLATPDDNFISGDTSGSGMDADAWATSTFNWGTRRTEAGVSLEQPGPSQGAPGGWQARQLGVDTQTSESGWRGLRTGSLDPPTNSDPGSFLFGLYPGTISAAGNLLSIGTIARGRKWGIGSNDVKCRINANDNANNSANDFRDEDARSAPRETEADNEYQTSKRYIDNEARSLDAASDLNSDSSRKQIQRDEPRVPSPASTNAEQLGDCHVHRRATSGNVISSAGGGQRRRRRGRDAPGSLC</sequence>
<evidence type="ECO:0000313" key="3">
    <source>
        <dbReference type="Proteomes" id="UP001218188"/>
    </source>
</evidence>
<evidence type="ECO:0000256" key="1">
    <source>
        <dbReference type="SAM" id="MobiDB-lite"/>
    </source>
</evidence>
<dbReference type="Proteomes" id="UP001218188">
    <property type="component" value="Unassembled WGS sequence"/>
</dbReference>
<feature type="compositionally biased region" description="Low complexity" evidence="1">
    <location>
        <begin position="677"/>
        <end position="686"/>
    </location>
</feature>
<feature type="region of interest" description="Disordered" evidence="1">
    <location>
        <begin position="382"/>
        <end position="416"/>
    </location>
</feature>
<feature type="region of interest" description="Disordered" evidence="1">
    <location>
        <begin position="430"/>
        <end position="471"/>
    </location>
</feature>
<keyword evidence="3" id="KW-1185">Reference proteome</keyword>
<comment type="caution">
    <text evidence="2">The sequence shown here is derived from an EMBL/GenBank/DDBJ whole genome shotgun (WGS) entry which is preliminary data.</text>
</comment>
<evidence type="ECO:0000313" key="2">
    <source>
        <dbReference type="EMBL" id="KAJ7036447.1"/>
    </source>
</evidence>
<feature type="compositionally biased region" description="Basic residues" evidence="1">
    <location>
        <begin position="396"/>
        <end position="409"/>
    </location>
</feature>
<gene>
    <name evidence="2" type="ORF">C8F04DRAFT_1181455</name>
</gene>
<name>A0AAD6T341_9AGAR</name>
<proteinExistence type="predicted"/>
<feature type="compositionally biased region" description="Pro residues" evidence="1">
    <location>
        <begin position="442"/>
        <end position="469"/>
    </location>
</feature>
<feature type="compositionally biased region" description="Basic and acidic residues" evidence="1">
    <location>
        <begin position="687"/>
        <end position="698"/>
    </location>
</feature>
<organism evidence="2 3">
    <name type="scientific">Mycena alexandri</name>
    <dbReference type="NCBI Taxonomy" id="1745969"/>
    <lineage>
        <taxon>Eukaryota</taxon>
        <taxon>Fungi</taxon>
        <taxon>Dikarya</taxon>
        <taxon>Basidiomycota</taxon>
        <taxon>Agaricomycotina</taxon>
        <taxon>Agaricomycetes</taxon>
        <taxon>Agaricomycetidae</taxon>
        <taxon>Agaricales</taxon>
        <taxon>Marasmiineae</taxon>
        <taxon>Mycenaceae</taxon>
        <taxon>Mycena</taxon>
    </lineage>
</organism>
<reference evidence="2" key="1">
    <citation type="submission" date="2023-03" db="EMBL/GenBank/DDBJ databases">
        <title>Massive genome expansion in bonnet fungi (Mycena s.s.) driven by repeated elements and novel gene families across ecological guilds.</title>
        <authorList>
            <consortium name="Lawrence Berkeley National Laboratory"/>
            <person name="Harder C.B."/>
            <person name="Miyauchi S."/>
            <person name="Viragh M."/>
            <person name="Kuo A."/>
            <person name="Thoen E."/>
            <person name="Andreopoulos B."/>
            <person name="Lu D."/>
            <person name="Skrede I."/>
            <person name="Drula E."/>
            <person name="Henrissat B."/>
            <person name="Morin E."/>
            <person name="Kohler A."/>
            <person name="Barry K."/>
            <person name="LaButti K."/>
            <person name="Morin E."/>
            <person name="Salamov A."/>
            <person name="Lipzen A."/>
            <person name="Mereny Z."/>
            <person name="Hegedus B."/>
            <person name="Baldrian P."/>
            <person name="Stursova M."/>
            <person name="Weitz H."/>
            <person name="Taylor A."/>
            <person name="Grigoriev I.V."/>
            <person name="Nagy L.G."/>
            <person name="Martin F."/>
            <person name="Kauserud H."/>
        </authorList>
    </citation>
    <scope>NUCLEOTIDE SEQUENCE</scope>
    <source>
        <strain evidence="2">CBHHK200</strain>
    </source>
</reference>
<feature type="region of interest" description="Disordered" evidence="1">
    <location>
        <begin position="635"/>
        <end position="746"/>
    </location>
</feature>